<reference evidence="1 2" key="1">
    <citation type="submission" date="2017-06" db="EMBL/GenBank/DDBJ databases">
        <title>Genome sequencing of Fusobacterium nucleatum subsp. polymorphum KCOM 1275 (=ChDC F310).</title>
        <authorList>
            <person name="Kook J.-K."/>
            <person name="Park S.-N."/>
            <person name="Lim Y.K."/>
            <person name="Roh H."/>
        </authorList>
    </citation>
    <scope>NUCLEOTIDE SEQUENCE [LARGE SCALE GENOMIC DNA]</scope>
    <source>
        <strain evidence="1 2">KCOM 1275</strain>
    </source>
</reference>
<accession>A0A241Q3D3</accession>
<sequence length="164" mass="19817">MNDNYFRREKTLYGKHAMYMKELKDKEIFSRYIDVYKAAAPIGFLYNKKEIEDKFKNSLGKLEESKIFTEQVVRESKYLKINFQLIILLDKEYENDEEKRMEKAFRNLADDENDIELFESYVRGGIEILYEKCISDSTQKDDFMDNIINFLEELKIKYPKEYSL</sequence>
<dbReference type="EMBL" id="CP022123">
    <property type="protein sequence ID" value="ASG29237.1"/>
    <property type="molecule type" value="Genomic_DNA"/>
</dbReference>
<dbReference type="RefSeq" id="WP_020789268.1">
    <property type="nucleotide sequence ID" value="NZ_CP022123.1"/>
</dbReference>
<gene>
    <name evidence="1" type="ORF">CBG61_10300</name>
</gene>
<evidence type="ECO:0000313" key="1">
    <source>
        <dbReference type="EMBL" id="ASG29237.1"/>
    </source>
</evidence>
<protein>
    <submittedName>
        <fullName evidence="1">Uncharacterized protein</fullName>
    </submittedName>
</protein>
<organism evidence="1 2">
    <name type="scientific">Fusobacterium nucleatum subsp. polymorphum</name>
    <name type="common">Fusobacterium polymorphum</name>
    <dbReference type="NCBI Taxonomy" id="76857"/>
    <lineage>
        <taxon>Bacteria</taxon>
        <taxon>Fusobacteriati</taxon>
        <taxon>Fusobacteriota</taxon>
        <taxon>Fusobacteriia</taxon>
        <taxon>Fusobacteriales</taxon>
        <taxon>Fusobacteriaceae</taxon>
        <taxon>Fusobacterium</taxon>
    </lineage>
</organism>
<dbReference type="AlphaFoldDB" id="A0A241Q3D3"/>
<dbReference type="Proteomes" id="UP000197638">
    <property type="component" value="Chromosome"/>
</dbReference>
<proteinExistence type="predicted"/>
<name>A0A241Q3D3_FUSNP</name>
<evidence type="ECO:0000313" key="2">
    <source>
        <dbReference type="Proteomes" id="UP000197638"/>
    </source>
</evidence>